<evidence type="ECO:0000259" key="1">
    <source>
        <dbReference type="Pfam" id="PF01841"/>
    </source>
</evidence>
<dbReference type="PANTHER" id="PTHR33490:SF3">
    <property type="entry name" value="CONSERVED INTEGRAL MEMBRANE PROTEIN"/>
    <property type="match status" value="1"/>
</dbReference>
<evidence type="ECO:0000313" key="3">
    <source>
        <dbReference type="Proteomes" id="UP000006695"/>
    </source>
</evidence>
<dbReference type="PANTHER" id="PTHR33490">
    <property type="entry name" value="BLR5614 PROTEIN-RELATED"/>
    <property type="match status" value="1"/>
</dbReference>
<dbReference type="HOGENOM" id="CLU_107900_0_0_7"/>
<keyword evidence="3" id="KW-1185">Reference proteome</keyword>
<evidence type="ECO:0000313" key="2">
    <source>
        <dbReference type="EMBL" id="ABQ25726.1"/>
    </source>
</evidence>
<keyword evidence="2" id="KW-0378">Hydrolase</keyword>
<dbReference type="AlphaFoldDB" id="A5GE71"/>
<feature type="domain" description="Transglutaminase-like" evidence="1">
    <location>
        <begin position="27"/>
        <end position="136"/>
    </location>
</feature>
<dbReference type="OrthoDB" id="5296450at2"/>
<dbReference type="InterPro" id="IPR038765">
    <property type="entry name" value="Papain-like_cys_pep_sf"/>
</dbReference>
<dbReference type="STRING" id="351605.Gura_1528"/>
<dbReference type="GO" id="GO:0008233">
    <property type="term" value="F:peptidase activity"/>
    <property type="evidence" value="ECO:0007669"/>
    <property type="project" value="UniProtKB-KW"/>
</dbReference>
<dbReference type="KEGG" id="gur:Gura_1528"/>
<sequence length="204" mass="22919">MNPESKNLDDYLISDAIVDWKTPHVRQTALELTRSIPDEVDKARCLYEWVRDTIPHTNDAGLEIVTCTASEVLHHGTGICFSKSHLLAAFLRAVNIPAGFCYQVLRFNPPVNNELVLHGLNGIYLSSLGKWIQVDARGNTRGINAQFSIVNEQLAFPMEDSAGEFIYDTLFAAPVSNVVSKLKKYDSRRELWLDLPKAFENKNA</sequence>
<dbReference type="Proteomes" id="UP000006695">
    <property type="component" value="Chromosome"/>
</dbReference>
<gene>
    <name evidence="2" type="ordered locus">Gura_1528</name>
</gene>
<proteinExistence type="predicted"/>
<accession>A5GE71</accession>
<dbReference type="Pfam" id="PF01841">
    <property type="entry name" value="Transglut_core"/>
    <property type="match status" value="1"/>
</dbReference>
<keyword evidence="2" id="KW-0645">Protease</keyword>
<dbReference type="SUPFAM" id="SSF54001">
    <property type="entry name" value="Cysteine proteinases"/>
    <property type="match status" value="1"/>
</dbReference>
<protein>
    <submittedName>
        <fullName evidence="2">Transglutaminase-like protein enzymes putative cysteine protease-like protein</fullName>
    </submittedName>
</protein>
<dbReference type="RefSeq" id="WP_011938439.1">
    <property type="nucleotide sequence ID" value="NC_009483.1"/>
</dbReference>
<dbReference type="GO" id="GO:0006508">
    <property type="term" value="P:proteolysis"/>
    <property type="evidence" value="ECO:0007669"/>
    <property type="project" value="UniProtKB-KW"/>
</dbReference>
<dbReference type="Gene3D" id="3.10.620.30">
    <property type="match status" value="1"/>
</dbReference>
<organism evidence="2 3">
    <name type="scientific">Geotalea uraniireducens (strain Rf4)</name>
    <name type="common">Geobacter uraniireducens</name>
    <dbReference type="NCBI Taxonomy" id="351605"/>
    <lineage>
        <taxon>Bacteria</taxon>
        <taxon>Pseudomonadati</taxon>
        <taxon>Thermodesulfobacteriota</taxon>
        <taxon>Desulfuromonadia</taxon>
        <taxon>Geobacterales</taxon>
        <taxon>Geobacteraceae</taxon>
        <taxon>Geotalea</taxon>
    </lineage>
</organism>
<dbReference type="InterPro" id="IPR002931">
    <property type="entry name" value="Transglutaminase-like"/>
</dbReference>
<dbReference type="EMBL" id="CP000698">
    <property type="protein sequence ID" value="ABQ25726.1"/>
    <property type="molecule type" value="Genomic_DNA"/>
</dbReference>
<reference evidence="2 3" key="1">
    <citation type="submission" date="2007-05" db="EMBL/GenBank/DDBJ databases">
        <title>Complete sequence of Geobacter uraniireducens Rf4.</title>
        <authorList>
            <consortium name="US DOE Joint Genome Institute"/>
            <person name="Copeland A."/>
            <person name="Lucas S."/>
            <person name="Lapidus A."/>
            <person name="Barry K."/>
            <person name="Detter J.C."/>
            <person name="Glavina del Rio T."/>
            <person name="Hammon N."/>
            <person name="Israni S."/>
            <person name="Dalin E."/>
            <person name="Tice H."/>
            <person name="Pitluck S."/>
            <person name="Chertkov O."/>
            <person name="Brettin T."/>
            <person name="Bruce D."/>
            <person name="Han C."/>
            <person name="Schmutz J."/>
            <person name="Larimer F."/>
            <person name="Land M."/>
            <person name="Hauser L."/>
            <person name="Kyrpides N."/>
            <person name="Mikhailova N."/>
            <person name="Shelobolina E."/>
            <person name="Aklujkar M."/>
            <person name="Lovley D."/>
            <person name="Richardson P."/>
        </authorList>
    </citation>
    <scope>NUCLEOTIDE SEQUENCE [LARGE SCALE GENOMIC DNA]</scope>
    <source>
        <strain evidence="2 3">Rf4</strain>
    </source>
</reference>
<name>A5GE71_GEOUR</name>